<dbReference type="Pfam" id="PF02515">
    <property type="entry name" value="CoA_transf_3"/>
    <property type="match status" value="1"/>
</dbReference>
<organism evidence="2">
    <name type="scientific">marine metagenome</name>
    <dbReference type="NCBI Taxonomy" id="408172"/>
    <lineage>
        <taxon>unclassified sequences</taxon>
        <taxon>metagenomes</taxon>
        <taxon>ecological metagenomes</taxon>
    </lineage>
</organism>
<evidence type="ECO:0000313" key="2">
    <source>
        <dbReference type="EMBL" id="SVA70890.1"/>
    </source>
</evidence>
<feature type="non-terminal residue" evidence="2">
    <location>
        <position position="169"/>
    </location>
</feature>
<dbReference type="Gene3D" id="3.40.50.10540">
    <property type="entry name" value="Crotonobetainyl-coa:carnitine coa-transferase, domain 1"/>
    <property type="match status" value="1"/>
</dbReference>
<dbReference type="GO" id="GO:0008410">
    <property type="term" value="F:CoA-transferase activity"/>
    <property type="evidence" value="ECO:0007669"/>
    <property type="project" value="TreeGrafter"/>
</dbReference>
<accession>A0A381Y205</accession>
<dbReference type="InterPro" id="IPR003673">
    <property type="entry name" value="CoA-Trfase_fam_III"/>
</dbReference>
<dbReference type="SUPFAM" id="SSF89796">
    <property type="entry name" value="CoA-transferase family III (CaiB/BaiF)"/>
    <property type="match status" value="1"/>
</dbReference>
<sequence length="169" mass="18097">MDLGEISNEEAAKYGKPLDGVKILAAEQMQALPFATQLLARLGAEVVKIEHPVNGESARGALPSMDDPSGRPVGATFLRNNLNKKSVGIDLSTSEGQDLFLRLVPNFDVVGDNFKPGTMGKFGLDYKSINSKYPNVIVISISGFGNSGNSPYQNWPAYNSVAEAMSGLY</sequence>
<name>A0A381Y205_9ZZZZ</name>
<evidence type="ECO:0008006" key="3">
    <source>
        <dbReference type="Google" id="ProtNLM"/>
    </source>
</evidence>
<reference evidence="2" key="1">
    <citation type="submission" date="2018-05" db="EMBL/GenBank/DDBJ databases">
        <authorList>
            <person name="Lanie J.A."/>
            <person name="Ng W.-L."/>
            <person name="Kazmierczak K.M."/>
            <person name="Andrzejewski T.M."/>
            <person name="Davidsen T.M."/>
            <person name="Wayne K.J."/>
            <person name="Tettelin H."/>
            <person name="Glass J.I."/>
            <person name="Rusch D."/>
            <person name="Podicherti R."/>
            <person name="Tsui H.-C.T."/>
            <person name="Winkler M.E."/>
        </authorList>
    </citation>
    <scope>NUCLEOTIDE SEQUENCE</scope>
</reference>
<dbReference type="AlphaFoldDB" id="A0A381Y205"/>
<protein>
    <recommendedName>
        <fullName evidence="3">CoA transferase</fullName>
    </recommendedName>
</protein>
<keyword evidence="1" id="KW-0808">Transferase</keyword>
<dbReference type="PANTHER" id="PTHR48207:SF3">
    <property type="entry name" value="SUCCINATE--HYDROXYMETHYLGLUTARATE COA-TRANSFERASE"/>
    <property type="match status" value="1"/>
</dbReference>
<dbReference type="EMBL" id="UINC01017175">
    <property type="protein sequence ID" value="SVA70890.1"/>
    <property type="molecule type" value="Genomic_DNA"/>
</dbReference>
<evidence type="ECO:0000256" key="1">
    <source>
        <dbReference type="ARBA" id="ARBA00022679"/>
    </source>
</evidence>
<proteinExistence type="predicted"/>
<gene>
    <name evidence="2" type="ORF">METZ01_LOCUS123744</name>
</gene>
<dbReference type="InterPro" id="IPR023606">
    <property type="entry name" value="CoA-Trfase_III_dom_1_sf"/>
</dbReference>
<dbReference type="InterPro" id="IPR050483">
    <property type="entry name" value="CoA-transferase_III_domain"/>
</dbReference>
<dbReference type="PANTHER" id="PTHR48207">
    <property type="entry name" value="SUCCINATE--HYDROXYMETHYLGLUTARATE COA-TRANSFERASE"/>
    <property type="match status" value="1"/>
</dbReference>